<evidence type="ECO:0000313" key="3">
    <source>
        <dbReference type="EMBL" id="KAE8662322.1"/>
    </source>
</evidence>
<sequence length="146" mass="16025">MSLEDSKPMRMEELEDDNEDKKSLSSMMEIGDRSSVSSQTPSLRSNYHYTDRVDTHASGSGNNVAMLLNYMAATESAKARIRDGRGAGRVEFVAAPNSGIRTGYGGYVRNLRSPSFRSVAESHLGLEQQSNYSSCYTESHGSEISN</sequence>
<proteinExistence type="predicted"/>
<evidence type="ECO:0000256" key="1">
    <source>
        <dbReference type="SAM" id="MobiDB-lite"/>
    </source>
</evidence>
<dbReference type="AlphaFoldDB" id="A0A6A2WNW9"/>
<dbReference type="Pfam" id="PF13178">
    <property type="entry name" value="DUF4005"/>
    <property type="match status" value="1"/>
</dbReference>
<reference evidence="3" key="1">
    <citation type="submission" date="2019-09" db="EMBL/GenBank/DDBJ databases">
        <title>Draft genome information of white flower Hibiscus syriacus.</title>
        <authorList>
            <person name="Kim Y.-M."/>
        </authorList>
    </citation>
    <scope>NUCLEOTIDE SEQUENCE [LARGE SCALE GENOMIC DNA]</scope>
    <source>
        <strain evidence="3">YM2019G1</strain>
    </source>
</reference>
<feature type="domain" description="DUF4005" evidence="2">
    <location>
        <begin position="33"/>
        <end position="82"/>
    </location>
</feature>
<gene>
    <name evidence="3" type="ORF">F3Y22_tig00113548pilonHSYRG00106</name>
</gene>
<organism evidence="3 4">
    <name type="scientific">Hibiscus syriacus</name>
    <name type="common">Rose of Sharon</name>
    <dbReference type="NCBI Taxonomy" id="106335"/>
    <lineage>
        <taxon>Eukaryota</taxon>
        <taxon>Viridiplantae</taxon>
        <taxon>Streptophyta</taxon>
        <taxon>Embryophyta</taxon>
        <taxon>Tracheophyta</taxon>
        <taxon>Spermatophyta</taxon>
        <taxon>Magnoliopsida</taxon>
        <taxon>eudicotyledons</taxon>
        <taxon>Gunneridae</taxon>
        <taxon>Pentapetalae</taxon>
        <taxon>rosids</taxon>
        <taxon>malvids</taxon>
        <taxon>Malvales</taxon>
        <taxon>Malvaceae</taxon>
        <taxon>Malvoideae</taxon>
        <taxon>Hibiscus</taxon>
    </lineage>
</organism>
<feature type="region of interest" description="Disordered" evidence="1">
    <location>
        <begin position="1"/>
        <end position="24"/>
    </location>
</feature>
<feature type="compositionally biased region" description="Basic and acidic residues" evidence="1">
    <location>
        <begin position="1"/>
        <end position="12"/>
    </location>
</feature>
<comment type="caution">
    <text evidence="3">The sequence shown here is derived from an EMBL/GenBank/DDBJ whole genome shotgun (WGS) entry which is preliminary data.</text>
</comment>
<evidence type="ECO:0000313" key="4">
    <source>
        <dbReference type="Proteomes" id="UP000436088"/>
    </source>
</evidence>
<dbReference type="InterPro" id="IPR025064">
    <property type="entry name" value="DUF4005"/>
</dbReference>
<name>A0A6A2WNW9_HIBSY</name>
<dbReference type="EMBL" id="VEPZ02001714">
    <property type="protein sequence ID" value="KAE8662322.1"/>
    <property type="molecule type" value="Genomic_DNA"/>
</dbReference>
<dbReference type="Proteomes" id="UP000436088">
    <property type="component" value="Unassembled WGS sequence"/>
</dbReference>
<evidence type="ECO:0000259" key="2">
    <source>
        <dbReference type="Pfam" id="PF13178"/>
    </source>
</evidence>
<keyword evidence="4" id="KW-1185">Reference proteome</keyword>
<protein>
    <recommendedName>
        <fullName evidence="2">DUF4005 domain-containing protein</fullName>
    </recommendedName>
</protein>
<accession>A0A6A2WNW9</accession>